<dbReference type="Proteomes" id="UP000037035">
    <property type="component" value="Unassembled WGS sequence"/>
</dbReference>
<keyword evidence="2" id="KW-1185">Reference proteome</keyword>
<organism evidence="1 2">
    <name type="scientific">Puccinia sorghi</name>
    <dbReference type="NCBI Taxonomy" id="27349"/>
    <lineage>
        <taxon>Eukaryota</taxon>
        <taxon>Fungi</taxon>
        <taxon>Dikarya</taxon>
        <taxon>Basidiomycota</taxon>
        <taxon>Pucciniomycotina</taxon>
        <taxon>Pucciniomycetes</taxon>
        <taxon>Pucciniales</taxon>
        <taxon>Pucciniaceae</taxon>
        <taxon>Puccinia</taxon>
    </lineage>
</organism>
<reference evidence="1 2" key="1">
    <citation type="submission" date="2015-08" db="EMBL/GenBank/DDBJ databases">
        <title>Next Generation Sequencing and Analysis of the Genome of Puccinia sorghi L Schw, the Causal Agent of Maize Common Rust.</title>
        <authorList>
            <person name="Rochi L."/>
            <person name="Burguener G."/>
            <person name="Darino M."/>
            <person name="Turjanski A."/>
            <person name="Kreff E."/>
            <person name="Dieguez M.J."/>
            <person name="Sacco F."/>
        </authorList>
    </citation>
    <scope>NUCLEOTIDE SEQUENCE [LARGE SCALE GENOMIC DNA]</scope>
    <source>
        <strain evidence="1 2">RO10H11247</strain>
    </source>
</reference>
<comment type="caution">
    <text evidence="1">The sequence shown here is derived from an EMBL/GenBank/DDBJ whole genome shotgun (WGS) entry which is preliminary data.</text>
</comment>
<dbReference type="VEuPathDB" id="FungiDB:VP01_339g4"/>
<sequence>MVLPLTPRKIYKSASNFGSQTPAISYPPKSTLRPNTSTAIGLLQSTIDDALLEIVDNTANKTPIKIYKLLKIKCRHSDQQDKLRIENGVRVAEIKSLKIQSDELLGLLIQHVFLTPIGCQCKYIQVLH</sequence>
<gene>
    <name evidence="1" type="ORF">VP01_339g4</name>
</gene>
<evidence type="ECO:0000313" key="1">
    <source>
        <dbReference type="EMBL" id="KNZ52922.1"/>
    </source>
</evidence>
<accession>A0A0L6UXI7</accession>
<dbReference type="EMBL" id="LAVV01008390">
    <property type="protein sequence ID" value="KNZ52922.1"/>
    <property type="molecule type" value="Genomic_DNA"/>
</dbReference>
<name>A0A0L6UXI7_9BASI</name>
<evidence type="ECO:0000313" key="2">
    <source>
        <dbReference type="Proteomes" id="UP000037035"/>
    </source>
</evidence>
<dbReference type="AlphaFoldDB" id="A0A0L6UXI7"/>
<proteinExistence type="predicted"/>
<protein>
    <submittedName>
        <fullName evidence="1">Uncharacterized protein</fullName>
    </submittedName>
</protein>